<name>A0A382U3J3_9ZZZZ</name>
<feature type="non-terminal residue" evidence="1">
    <location>
        <position position="59"/>
    </location>
</feature>
<sequence>MKRLFSILSILLVSSSPPLAGSEKTDFEQITHLLPAPSEVRLATGAPGPDYWQQEANYQ</sequence>
<reference evidence="1" key="1">
    <citation type="submission" date="2018-05" db="EMBL/GenBank/DDBJ databases">
        <authorList>
            <person name="Lanie J.A."/>
            <person name="Ng W.-L."/>
            <person name="Kazmierczak K.M."/>
            <person name="Andrzejewski T.M."/>
            <person name="Davidsen T.M."/>
            <person name="Wayne K.J."/>
            <person name="Tettelin H."/>
            <person name="Glass J.I."/>
            <person name="Rusch D."/>
            <person name="Podicherti R."/>
            <person name="Tsui H.-C.T."/>
            <person name="Winkler M.E."/>
        </authorList>
    </citation>
    <scope>NUCLEOTIDE SEQUENCE</scope>
</reference>
<organism evidence="1">
    <name type="scientific">marine metagenome</name>
    <dbReference type="NCBI Taxonomy" id="408172"/>
    <lineage>
        <taxon>unclassified sequences</taxon>
        <taxon>metagenomes</taxon>
        <taxon>ecological metagenomes</taxon>
    </lineage>
</organism>
<dbReference type="EMBL" id="UINC01141262">
    <property type="protein sequence ID" value="SVD28894.1"/>
    <property type="molecule type" value="Genomic_DNA"/>
</dbReference>
<gene>
    <name evidence="1" type="ORF">METZ01_LOCUS381748</name>
</gene>
<accession>A0A382U3J3</accession>
<evidence type="ECO:0000313" key="1">
    <source>
        <dbReference type="EMBL" id="SVD28894.1"/>
    </source>
</evidence>
<proteinExistence type="predicted"/>
<dbReference type="AlphaFoldDB" id="A0A382U3J3"/>
<protein>
    <submittedName>
        <fullName evidence="1">Uncharacterized protein</fullName>
    </submittedName>
</protein>